<protein>
    <submittedName>
        <fullName evidence="1">Uncharacterized protein</fullName>
    </submittedName>
</protein>
<sequence>MVKGNRTICYSQADVDFEQSYCYERQSRLKQNYYDTGRSYNLGTMPIVLRRPDCGRNQPDLYFQLKFDRPIKRKPPGPCAGLGTRPPRSDSIQLGTLGKQSWSTSSSVIGNWVNDERVKNQTWYLPNKTFPHKLGDVYKYVDEARLRDRISTIMN</sequence>
<accession>A0A8D9BH67</accession>
<evidence type="ECO:0000313" key="1">
    <source>
        <dbReference type="EMBL" id="CAG6783841.1"/>
    </source>
</evidence>
<name>A0A8D9BH67_9HEMI</name>
<dbReference type="EMBL" id="HBUF01634628">
    <property type="protein sequence ID" value="CAG6783841.1"/>
    <property type="molecule type" value="Transcribed_RNA"/>
</dbReference>
<reference evidence="1" key="1">
    <citation type="submission" date="2021-05" db="EMBL/GenBank/DDBJ databases">
        <authorList>
            <person name="Alioto T."/>
            <person name="Alioto T."/>
            <person name="Gomez Garrido J."/>
        </authorList>
    </citation>
    <scope>NUCLEOTIDE SEQUENCE</scope>
</reference>
<organism evidence="1">
    <name type="scientific">Cacopsylla melanoneura</name>
    <dbReference type="NCBI Taxonomy" id="428564"/>
    <lineage>
        <taxon>Eukaryota</taxon>
        <taxon>Metazoa</taxon>
        <taxon>Ecdysozoa</taxon>
        <taxon>Arthropoda</taxon>
        <taxon>Hexapoda</taxon>
        <taxon>Insecta</taxon>
        <taxon>Pterygota</taxon>
        <taxon>Neoptera</taxon>
        <taxon>Paraneoptera</taxon>
        <taxon>Hemiptera</taxon>
        <taxon>Sternorrhyncha</taxon>
        <taxon>Psylloidea</taxon>
        <taxon>Psyllidae</taxon>
        <taxon>Psyllinae</taxon>
        <taxon>Cacopsylla</taxon>
    </lineage>
</organism>
<dbReference type="AlphaFoldDB" id="A0A8D9BH67"/>
<proteinExistence type="predicted"/>